<dbReference type="Pfam" id="PF25173">
    <property type="entry name" value="Beta-prop_WDR3_1st"/>
    <property type="match status" value="1"/>
</dbReference>
<dbReference type="GO" id="GO:0000472">
    <property type="term" value="P:endonucleolytic cleavage to generate mature 5'-end of SSU-rRNA from (SSU-rRNA, 5.8S rRNA, LSU-rRNA)"/>
    <property type="evidence" value="ECO:0007669"/>
    <property type="project" value="EnsemblFungi"/>
</dbReference>
<feature type="repeat" description="WD" evidence="6">
    <location>
        <begin position="485"/>
        <end position="526"/>
    </location>
</feature>
<feature type="repeat" description="WD" evidence="6">
    <location>
        <begin position="581"/>
        <end position="622"/>
    </location>
</feature>
<keyword evidence="10" id="KW-1185">Reference proteome</keyword>
<dbReference type="InterPro" id="IPR036322">
    <property type="entry name" value="WD40_repeat_dom_sf"/>
</dbReference>
<comment type="similarity">
    <text evidence="5">Belongs to the WD repeat WDR3/UTP12 family.</text>
</comment>
<dbReference type="SUPFAM" id="SSF50978">
    <property type="entry name" value="WD40 repeat-like"/>
    <property type="match status" value="2"/>
</dbReference>
<dbReference type="GO" id="GO:0034511">
    <property type="term" value="F:U3 snoRNA binding"/>
    <property type="evidence" value="ECO:0007669"/>
    <property type="project" value="EnsemblFungi"/>
</dbReference>
<keyword evidence="7" id="KW-0175">Coiled coil</keyword>
<proteinExistence type="inferred from homology"/>
<dbReference type="RefSeq" id="XP_018228649.1">
    <property type="nucleotide sequence ID" value="XM_018375108.1"/>
</dbReference>
<dbReference type="GeneID" id="28941363"/>
<dbReference type="GO" id="GO:0034388">
    <property type="term" value="C:Pwp2p-containing subcomplex of 90S preribosome"/>
    <property type="evidence" value="ECO:0007669"/>
    <property type="project" value="EnsemblFungi"/>
</dbReference>
<comment type="subcellular location">
    <subcellularLocation>
        <location evidence="1">Nucleus</location>
        <location evidence="1">Nucleolus</location>
    </subcellularLocation>
</comment>
<name>A0A0W4ZHM9_PNEJ7</name>
<dbReference type="FunFam" id="2.130.10.10:FF:000178">
    <property type="entry name" value="WD repeat domain 3"/>
    <property type="match status" value="1"/>
</dbReference>
<evidence type="ECO:0000256" key="1">
    <source>
        <dbReference type="ARBA" id="ARBA00004604"/>
    </source>
</evidence>
<dbReference type="PANTHER" id="PTHR19853:SF0">
    <property type="entry name" value="WD REPEAT-CONTAINING PROTEIN 3"/>
    <property type="match status" value="1"/>
</dbReference>
<dbReference type="Pfam" id="PF25172">
    <property type="entry name" value="Beta-prop_WDR3_2nd"/>
    <property type="match status" value="1"/>
</dbReference>
<dbReference type="PROSITE" id="PS50294">
    <property type="entry name" value="WD_REPEATS_REGION"/>
    <property type="match status" value="7"/>
</dbReference>
<dbReference type="GO" id="GO:0032040">
    <property type="term" value="C:small-subunit processome"/>
    <property type="evidence" value="ECO:0007669"/>
    <property type="project" value="EnsemblFungi"/>
</dbReference>
<organism evidence="9 10">
    <name type="scientific">Pneumocystis jirovecii (strain RU7)</name>
    <name type="common">Human pneumocystis pneumonia agent</name>
    <dbReference type="NCBI Taxonomy" id="1408657"/>
    <lineage>
        <taxon>Eukaryota</taxon>
        <taxon>Fungi</taxon>
        <taxon>Dikarya</taxon>
        <taxon>Ascomycota</taxon>
        <taxon>Taphrinomycotina</taxon>
        <taxon>Pneumocystomycetes</taxon>
        <taxon>Pneumocystaceae</taxon>
        <taxon>Pneumocystis</taxon>
    </lineage>
</organism>
<comment type="caution">
    <text evidence="9">The sequence shown here is derived from an EMBL/GenBank/DDBJ whole genome shotgun (WGS) entry which is preliminary data.</text>
</comment>
<protein>
    <recommendedName>
        <fullName evidence="8">Small-subunit processome Utp12 domain-containing protein</fullName>
    </recommendedName>
</protein>
<feature type="repeat" description="WD" evidence="6">
    <location>
        <begin position="665"/>
        <end position="696"/>
    </location>
</feature>
<evidence type="ECO:0000256" key="4">
    <source>
        <dbReference type="ARBA" id="ARBA00023242"/>
    </source>
</evidence>
<dbReference type="InterPro" id="IPR015943">
    <property type="entry name" value="WD40/YVTN_repeat-like_dom_sf"/>
</dbReference>
<dbReference type="EMBL" id="LFWA01000013">
    <property type="protein sequence ID" value="KTW27878.1"/>
    <property type="molecule type" value="Genomic_DNA"/>
</dbReference>
<dbReference type="GO" id="GO:0000447">
    <property type="term" value="P:endonucleolytic cleavage in ITS1 to separate SSU-rRNA from 5.8S rRNA and LSU-rRNA from tricistronic rRNA transcript (SSU-rRNA, 5.8S rRNA, LSU-rRNA)"/>
    <property type="evidence" value="ECO:0007669"/>
    <property type="project" value="EnsemblFungi"/>
</dbReference>
<evidence type="ECO:0000256" key="2">
    <source>
        <dbReference type="ARBA" id="ARBA00022574"/>
    </source>
</evidence>
<dbReference type="InterPro" id="IPR001680">
    <property type="entry name" value="WD40_rpt"/>
</dbReference>
<feature type="coiled-coil region" evidence="7">
    <location>
        <begin position="299"/>
        <end position="326"/>
    </location>
</feature>
<feature type="repeat" description="WD" evidence="6">
    <location>
        <begin position="208"/>
        <end position="242"/>
    </location>
</feature>
<evidence type="ECO:0000256" key="5">
    <source>
        <dbReference type="ARBA" id="ARBA00038229"/>
    </source>
</evidence>
<dbReference type="InterPro" id="IPR019775">
    <property type="entry name" value="WD40_repeat_CS"/>
</dbReference>
<dbReference type="PROSITE" id="PS00678">
    <property type="entry name" value="WD_REPEATS_1"/>
    <property type="match status" value="3"/>
</dbReference>
<dbReference type="PRINTS" id="PR00320">
    <property type="entry name" value="GPROTEINBRPT"/>
</dbReference>
<evidence type="ECO:0000256" key="7">
    <source>
        <dbReference type="SAM" id="Coils"/>
    </source>
</evidence>
<evidence type="ECO:0000313" key="10">
    <source>
        <dbReference type="Proteomes" id="UP000053447"/>
    </source>
</evidence>
<dbReference type="STRING" id="1408657.A0A0W4ZHM9"/>
<dbReference type="GO" id="GO:0000480">
    <property type="term" value="P:endonucleolytic cleavage in 5'-ETS of tricistronic rRNA transcript (SSU-rRNA, 5.8S rRNA, LSU-rRNA)"/>
    <property type="evidence" value="ECO:0007669"/>
    <property type="project" value="EnsemblFungi"/>
</dbReference>
<feature type="repeat" description="WD" evidence="6">
    <location>
        <begin position="110"/>
        <end position="143"/>
    </location>
</feature>
<dbReference type="OrthoDB" id="407922at2759"/>
<feature type="repeat" description="WD" evidence="6">
    <location>
        <begin position="623"/>
        <end position="655"/>
    </location>
</feature>
<dbReference type="Proteomes" id="UP000053447">
    <property type="component" value="Unassembled WGS sequence"/>
</dbReference>
<dbReference type="InterPro" id="IPR051570">
    <property type="entry name" value="TBC1_cilium_biogenesis"/>
</dbReference>
<gene>
    <name evidence="9" type="ORF">T551_02845</name>
</gene>
<dbReference type="SMART" id="SM00320">
    <property type="entry name" value="WD40"/>
    <property type="match status" value="12"/>
</dbReference>
<dbReference type="CDD" id="cd00200">
    <property type="entry name" value="WD40"/>
    <property type="match status" value="2"/>
</dbReference>
<evidence type="ECO:0000313" key="9">
    <source>
        <dbReference type="EMBL" id="KTW27878.1"/>
    </source>
</evidence>
<dbReference type="FunFam" id="2.130.10.10:FF:000157">
    <property type="entry name" value="WD repeat domain 3"/>
    <property type="match status" value="1"/>
</dbReference>
<dbReference type="PANTHER" id="PTHR19853">
    <property type="entry name" value="WD REPEAT CONTAINING PROTEIN 3 WDR3"/>
    <property type="match status" value="1"/>
</dbReference>
<dbReference type="VEuPathDB" id="FungiDB:T551_02845"/>
<evidence type="ECO:0000256" key="6">
    <source>
        <dbReference type="PROSITE-ProRule" id="PRU00221"/>
    </source>
</evidence>
<dbReference type="Gene3D" id="2.130.10.10">
    <property type="entry name" value="YVTN repeat-like/Quinoprotein amine dehydrogenase"/>
    <property type="match status" value="5"/>
</dbReference>
<dbReference type="InterPro" id="IPR020472">
    <property type="entry name" value="WD40_PAC1"/>
</dbReference>
<feature type="repeat" description="WD" evidence="6">
    <location>
        <begin position="404"/>
        <end position="444"/>
    </location>
</feature>
<dbReference type="AlphaFoldDB" id="A0A0W4ZHM9"/>
<feature type="repeat" description="WD" evidence="6">
    <location>
        <begin position="179"/>
        <end position="207"/>
    </location>
</feature>
<dbReference type="InterPro" id="IPR007148">
    <property type="entry name" value="SSU_processome_Utp12"/>
</dbReference>
<feature type="domain" description="Small-subunit processome Utp12" evidence="8">
    <location>
        <begin position="801"/>
        <end position="903"/>
    </location>
</feature>
<accession>A0A0W4ZHM9</accession>
<keyword evidence="3" id="KW-0677">Repeat</keyword>
<dbReference type="eggNOG" id="KOG0306">
    <property type="taxonomic scope" value="Eukaryota"/>
</dbReference>
<evidence type="ECO:0000256" key="3">
    <source>
        <dbReference type="ARBA" id="ARBA00022737"/>
    </source>
</evidence>
<sequence>MVRSYENYEFGFSWGIIVSYQSNSVFIDDKEINELFKAKSGLAVVPALEDVIIWDVKKGEKVFRWRDADGKAETTVIKQNKANKFMFAVGYGDGLIRLWSLDKDQVLMKLNAHRSSVTALAFDITGTRLASGSHDTDIIVWDIVSEMGLYRLRGHKDQITGCLFLRTPLEDETGFIDPNEDSSWIISVSKDSFIKLWDLNTQHCIETHVAHRGECWSLGVSPDQKICVTGGLDGELKIWNIQLSVFATKTELTAETYHRLTLKSTLIKESKERVTTVVFHPQGDMFACHGADKMIEIYKKRDEKELKKLLNRRKKRSREKDNNNDENISLKPEDEIVLYTSIRTSSKIRSIDWGFFGQNPIKKHVFQLLVSLSNNIIEVYDIPVIPKFKASNPPECLKAFSIEIQGHRSDIRSLSIDSNDEMLASVSNGSLKIWNIKTGKCIRSLDCGYALCCSFCLENKFVILGTKGGHLELFDIPSSTMIERVVAHEGSIWSLKIQPNNQGFITGSADKTVKFWDLKIDKNSLEEGVLKLCIKETRVLKLTDDVLSVCFSPDGRLIAVSLLNATVKVFYTDTLKFFLSLYGHKLPVLAMDISSDSKLLITSSADKNIKIWGLDFGDCHRSIFAHQDSIMQVAFEKKGHNFFSTGKDKLIKYWDGDKFENILKLEGHHSEIWALAISNNNQFIITGSHDRSIRIWYQTDEPIFLDEQKEKELEKLYEKDLVEKLDKYEMNENKKVDELASAGKQTLESVIAGEKIIDSLEIGIKDIELMKEHEEAKKNNSNLKNPIRNPIFIANGNISAEEYVLNVLEKIHSSHLEDALLVLPFKSVTYMFVFIDLWAKKGWNIQLISRILFILLKIHHHQIVANKNMRSMLDSIRIKLREELQIQKDMIGYNLAALKYIRQNWEIQHTKEFFSEEEYKKQLESGKKRVFSTLTL</sequence>
<keyword evidence="4" id="KW-0539">Nucleus</keyword>
<dbReference type="PROSITE" id="PS50082">
    <property type="entry name" value="WD_REPEATS_2"/>
    <property type="match status" value="8"/>
</dbReference>
<reference evidence="10" key="1">
    <citation type="journal article" date="2016" name="Nat. Commun.">
        <title>Genome analysis of three Pneumocystis species reveals adaptation mechanisms to life exclusively in mammalian hosts.</title>
        <authorList>
            <person name="Ma L."/>
            <person name="Chen Z."/>
            <person name="Huang D.W."/>
            <person name="Kutty G."/>
            <person name="Ishihara M."/>
            <person name="Wang H."/>
            <person name="Abouelleil A."/>
            <person name="Bishop L."/>
            <person name="Davey E."/>
            <person name="Deng R."/>
            <person name="Deng X."/>
            <person name="Fan L."/>
            <person name="Fantoni G."/>
            <person name="Fitzgerald M."/>
            <person name="Gogineni E."/>
            <person name="Goldberg J.M."/>
            <person name="Handley G."/>
            <person name="Hu X."/>
            <person name="Huber C."/>
            <person name="Jiao X."/>
            <person name="Jones K."/>
            <person name="Levin J.Z."/>
            <person name="Liu Y."/>
            <person name="Macdonald P."/>
            <person name="Melnikov A."/>
            <person name="Raley C."/>
            <person name="Sassi M."/>
            <person name="Sherman B.T."/>
            <person name="Song X."/>
            <person name="Sykes S."/>
            <person name="Tran B."/>
            <person name="Walsh L."/>
            <person name="Xia Y."/>
            <person name="Yang J."/>
            <person name="Young S."/>
            <person name="Zeng Q."/>
            <person name="Zheng X."/>
            <person name="Stephens R."/>
            <person name="Nusbaum C."/>
            <person name="Birren B.W."/>
            <person name="Azadi P."/>
            <person name="Lempicki R.A."/>
            <person name="Cuomo C.A."/>
            <person name="Kovacs J.A."/>
        </authorList>
    </citation>
    <scope>NUCLEOTIDE SEQUENCE [LARGE SCALE GENOMIC DNA]</scope>
    <source>
        <strain evidence="10">RU7</strain>
    </source>
</reference>
<dbReference type="Pfam" id="PF04003">
    <property type="entry name" value="Utp12"/>
    <property type="match status" value="1"/>
</dbReference>
<evidence type="ECO:0000259" key="8">
    <source>
        <dbReference type="Pfam" id="PF04003"/>
    </source>
</evidence>
<keyword evidence="2 6" id="KW-0853">WD repeat</keyword>